<gene>
    <name evidence="2" type="ORF">CHYS00102_LOCUS5916</name>
</gene>
<protein>
    <submittedName>
        <fullName evidence="2">Uncharacterized protein</fullName>
    </submittedName>
</protein>
<feature type="region of interest" description="Disordered" evidence="1">
    <location>
        <begin position="116"/>
        <end position="153"/>
    </location>
</feature>
<accession>A0A7S1B953</accession>
<evidence type="ECO:0000313" key="2">
    <source>
        <dbReference type="EMBL" id="CAD8878732.1"/>
    </source>
</evidence>
<name>A0A7S1B953_9STRA</name>
<proteinExistence type="predicted"/>
<organism evidence="2">
    <name type="scientific">Corethron hystrix</name>
    <dbReference type="NCBI Taxonomy" id="216773"/>
    <lineage>
        <taxon>Eukaryota</taxon>
        <taxon>Sar</taxon>
        <taxon>Stramenopiles</taxon>
        <taxon>Ochrophyta</taxon>
        <taxon>Bacillariophyta</taxon>
        <taxon>Coscinodiscophyceae</taxon>
        <taxon>Corethrophycidae</taxon>
        <taxon>Corethrales</taxon>
        <taxon>Corethraceae</taxon>
        <taxon>Corethron</taxon>
    </lineage>
</organism>
<evidence type="ECO:0000256" key="1">
    <source>
        <dbReference type="SAM" id="MobiDB-lite"/>
    </source>
</evidence>
<sequence length="213" mass="24062">MGLTYGFLRSTRARYDNTSSTLPLEVATVMDISVSQEEERRKWKNTKEQIAYDADGLTGRKAYGQLVNTPYPSWGTGKHTVQFTANPDSEKLDGDDHLVGDYDPFEDAYIQPSLRANPHARPEQPFPPEQLGKETGSFQEEEEGRGKSATVRMRGCNEKDRDYFDKWWADQILISGEQQMWNIITGEESGTLLIGRNASPGMSTTHLNSKQFC</sequence>
<dbReference type="EMBL" id="HBFR01008196">
    <property type="protein sequence ID" value="CAD8878732.1"/>
    <property type="molecule type" value="Transcribed_RNA"/>
</dbReference>
<dbReference type="AlphaFoldDB" id="A0A7S1B953"/>
<reference evidence="2" key="1">
    <citation type="submission" date="2021-01" db="EMBL/GenBank/DDBJ databases">
        <authorList>
            <person name="Corre E."/>
            <person name="Pelletier E."/>
            <person name="Niang G."/>
            <person name="Scheremetjew M."/>
            <person name="Finn R."/>
            <person name="Kale V."/>
            <person name="Holt S."/>
            <person name="Cochrane G."/>
            <person name="Meng A."/>
            <person name="Brown T."/>
            <person name="Cohen L."/>
        </authorList>
    </citation>
    <scope>NUCLEOTIDE SEQUENCE</scope>
    <source>
        <strain evidence="2">308</strain>
    </source>
</reference>